<dbReference type="KEGG" id="lgi:LOTGIDRAFT_164341"/>
<dbReference type="GeneID" id="20239715"/>
<evidence type="ECO:0000256" key="1">
    <source>
        <dbReference type="SAM" id="Phobius"/>
    </source>
</evidence>
<dbReference type="Pfam" id="PF16011">
    <property type="entry name" value="CBM9_2"/>
    <property type="match status" value="1"/>
</dbReference>
<evidence type="ECO:0000313" key="4">
    <source>
        <dbReference type="Proteomes" id="UP000030746"/>
    </source>
</evidence>
<organism evidence="3 4">
    <name type="scientific">Lottia gigantea</name>
    <name type="common">Giant owl limpet</name>
    <dbReference type="NCBI Taxonomy" id="225164"/>
    <lineage>
        <taxon>Eukaryota</taxon>
        <taxon>Metazoa</taxon>
        <taxon>Spiralia</taxon>
        <taxon>Lophotrochozoa</taxon>
        <taxon>Mollusca</taxon>
        <taxon>Gastropoda</taxon>
        <taxon>Patellogastropoda</taxon>
        <taxon>Lottioidea</taxon>
        <taxon>Lottiidae</taxon>
        <taxon>Lottia</taxon>
    </lineage>
</organism>
<accession>V4A9S4</accession>
<dbReference type="InterPro" id="IPR010502">
    <property type="entry name" value="Carb-bd_dom_fam9"/>
</dbReference>
<feature type="domain" description="Carbohydrate-binding" evidence="2">
    <location>
        <begin position="144"/>
        <end position="287"/>
    </location>
</feature>
<keyword evidence="1" id="KW-0472">Membrane</keyword>
<gene>
    <name evidence="3" type="ORF">LOTGIDRAFT_164341</name>
</gene>
<evidence type="ECO:0000259" key="2">
    <source>
        <dbReference type="Pfam" id="PF16011"/>
    </source>
</evidence>
<dbReference type="Proteomes" id="UP000030746">
    <property type="component" value="Unassembled WGS sequence"/>
</dbReference>
<dbReference type="SUPFAM" id="SSF49344">
    <property type="entry name" value="CBD9-like"/>
    <property type="match status" value="1"/>
</dbReference>
<proteinExistence type="predicted"/>
<dbReference type="CDD" id="cd09620">
    <property type="entry name" value="CBM9_like_3"/>
    <property type="match status" value="1"/>
</dbReference>
<dbReference type="AlphaFoldDB" id="V4A9S4"/>
<dbReference type="PANTHER" id="PTHR35532:SF5">
    <property type="entry name" value="CARBOHYDRATE-BINDING DOMAIN-CONTAINING PROTEIN"/>
    <property type="match status" value="1"/>
</dbReference>
<protein>
    <recommendedName>
        <fullName evidence="2">Carbohydrate-binding domain-containing protein</fullName>
    </recommendedName>
</protein>
<dbReference type="Gene3D" id="2.60.40.1190">
    <property type="match status" value="1"/>
</dbReference>
<dbReference type="CTD" id="20239715"/>
<dbReference type="GO" id="GO:0030246">
    <property type="term" value="F:carbohydrate binding"/>
    <property type="evidence" value="ECO:0007669"/>
    <property type="project" value="InterPro"/>
</dbReference>
<feature type="transmembrane region" description="Helical" evidence="1">
    <location>
        <begin position="9"/>
        <end position="31"/>
    </location>
</feature>
<dbReference type="EMBL" id="KB202481">
    <property type="protein sequence ID" value="ESO90041.1"/>
    <property type="molecule type" value="Genomic_DNA"/>
</dbReference>
<evidence type="ECO:0000313" key="3">
    <source>
        <dbReference type="EMBL" id="ESO90041.1"/>
    </source>
</evidence>
<dbReference type="GO" id="GO:0016052">
    <property type="term" value="P:carbohydrate catabolic process"/>
    <property type="evidence" value="ECO:0007669"/>
    <property type="project" value="InterPro"/>
</dbReference>
<dbReference type="GO" id="GO:0004553">
    <property type="term" value="F:hydrolase activity, hydrolyzing O-glycosyl compounds"/>
    <property type="evidence" value="ECO:0007669"/>
    <property type="project" value="InterPro"/>
</dbReference>
<dbReference type="OrthoDB" id="59288at2759"/>
<dbReference type="RefSeq" id="XP_009059125.1">
    <property type="nucleotide sequence ID" value="XM_009060877.1"/>
</dbReference>
<sequence>MAVEKSSSVYIICGIISAIALAVGFVIGYLVRPQVTSLGVSQTTIDHHEPLPKQNFTFANLESCGESTTNDPQTDRYLANCESNVCQATSCYIPVPSTYVVYHLNSQTVQIDGRLDEQAWKDVPWSRSFVDIKGFDALKPKYETKMKLRYDDVNLYLAFYLEEDEVWANITKHDGAVYGDNSVQILIDTKQNNHKYKEIVINSLGTVSDIMMTKPYIDDGEQQVIWESEVKRSIYVDGSVNNASKQSTFWTLEMAIPFKSLFFGVKHGSDMPADQDIWRANFVRVEHEVEISGSKYLKKVGGKTDLWQWYSNGVINSHLPDIWGLLQFRKAPVNSTEFQQSKYWLLTNILSELFRAEKAYKAVTGRYTDKLELLNLPPYTISKQCIQNISVKLDWSGFQITVTPRDNTLKPGHIRTDRLLWFGDDTEEVF</sequence>
<keyword evidence="1" id="KW-0812">Transmembrane</keyword>
<name>V4A9S4_LOTGI</name>
<keyword evidence="1" id="KW-1133">Transmembrane helix</keyword>
<reference evidence="3 4" key="1">
    <citation type="journal article" date="2013" name="Nature">
        <title>Insights into bilaterian evolution from three spiralian genomes.</title>
        <authorList>
            <person name="Simakov O."/>
            <person name="Marletaz F."/>
            <person name="Cho S.J."/>
            <person name="Edsinger-Gonzales E."/>
            <person name="Havlak P."/>
            <person name="Hellsten U."/>
            <person name="Kuo D.H."/>
            <person name="Larsson T."/>
            <person name="Lv J."/>
            <person name="Arendt D."/>
            <person name="Savage R."/>
            <person name="Osoegawa K."/>
            <person name="de Jong P."/>
            <person name="Grimwood J."/>
            <person name="Chapman J.A."/>
            <person name="Shapiro H."/>
            <person name="Aerts A."/>
            <person name="Otillar R.P."/>
            <person name="Terry A.Y."/>
            <person name="Boore J.L."/>
            <person name="Grigoriev I.V."/>
            <person name="Lindberg D.R."/>
            <person name="Seaver E.C."/>
            <person name="Weisblat D.A."/>
            <person name="Putnam N.H."/>
            <person name="Rokhsar D.S."/>
        </authorList>
    </citation>
    <scope>NUCLEOTIDE SEQUENCE [LARGE SCALE GENOMIC DNA]</scope>
</reference>
<dbReference type="HOGENOM" id="CLU_049171_0_0_1"/>
<dbReference type="OMA" id="EYNWVWS"/>
<dbReference type="PANTHER" id="PTHR35532">
    <property type="entry name" value="SIMILAR TO POLYHYDROXYALKANOATE DEPOLYMERASE"/>
    <property type="match status" value="1"/>
</dbReference>
<keyword evidence="4" id="KW-1185">Reference proteome</keyword>